<gene>
    <name evidence="4" type="ORF">EMA8858_03568</name>
</gene>
<feature type="signal peptide" evidence="2">
    <location>
        <begin position="1"/>
        <end position="25"/>
    </location>
</feature>
<keyword evidence="5" id="KW-1185">Reference proteome</keyword>
<evidence type="ECO:0000256" key="1">
    <source>
        <dbReference type="SAM" id="Coils"/>
    </source>
</evidence>
<sequence length="408" mass="44578">MKIKLKLQKYLCLFGIILLSMDGFSQTKKNVTIPPKQTETLLKSTLDKSIYRDVQKILNEKSVMDQVIPDDLIVQGSGCFGFDCVDNESFSFDTIRLKENNTRFAFDDTSVGTFPANDWQIEANESASGGKNAFSILDITGSKTPFRIEAGARTNALYVSSGGKIGIGTNTPVMDVNISTGDTPGVRLEQNASGGFTAQTWDMAGNEANFFIRDVTGGSRLPFRIRPGAPTSSIDIAASGNVGIGIASPTVKLHVMGDGFFSGSIYATNAILPGASSPSDRNLKKNIQNLTGATSILKQLYPKTFLYDIEKYPNAGLPKKMQFGLIAQELEDVLPNLVENNTHPTGLTFKSVNYTGLIPILIKAMQEQQTEIESLKRKLGEYESLNTRLSQLEAMLNNDEKLKQTDKK</sequence>
<evidence type="ECO:0000256" key="2">
    <source>
        <dbReference type="SAM" id="SignalP"/>
    </source>
</evidence>
<protein>
    <recommendedName>
        <fullName evidence="3">Peptidase S74 domain-containing protein</fullName>
    </recommendedName>
</protein>
<comment type="caution">
    <text evidence="4">The sequence shown here is derived from an EMBL/GenBank/DDBJ whole genome shotgun (WGS) entry which is preliminary data.</text>
</comment>
<dbReference type="RefSeq" id="WP_238808137.1">
    <property type="nucleotide sequence ID" value="NZ_CAKLPY010000003.1"/>
</dbReference>
<dbReference type="PROSITE" id="PS51688">
    <property type="entry name" value="ICA"/>
    <property type="match status" value="1"/>
</dbReference>
<dbReference type="InterPro" id="IPR030392">
    <property type="entry name" value="S74_ICA"/>
</dbReference>
<dbReference type="Proteomes" id="UP000837932">
    <property type="component" value="Unassembled WGS sequence"/>
</dbReference>
<keyword evidence="1" id="KW-0175">Coiled coil</keyword>
<dbReference type="Pfam" id="PF13884">
    <property type="entry name" value="Peptidase_S74"/>
    <property type="match status" value="1"/>
</dbReference>
<feature type="chain" id="PRO_5046612319" description="Peptidase S74 domain-containing protein" evidence="2">
    <location>
        <begin position="26"/>
        <end position="408"/>
    </location>
</feature>
<dbReference type="EMBL" id="CAKLPY010000003">
    <property type="protein sequence ID" value="CAH0997435.1"/>
    <property type="molecule type" value="Genomic_DNA"/>
</dbReference>
<evidence type="ECO:0000313" key="4">
    <source>
        <dbReference type="EMBL" id="CAH0997435.1"/>
    </source>
</evidence>
<name>A0ABM9AUF9_9BACT</name>
<feature type="domain" description="Peptidase S74" evidence="3">
    <location>
        <begin position="279"/>
        <end position="379"/>
    </location>
</feature>
<evidence type="ECO:0000313" key="5">
    <source>
        <dbReference type="Proteomes" id="UP000837932"/>
    </source>
</evidence>
<feature type="coiled-coil region" evidence="1">
    <location>
        <begin position="358"/>
        <end position="402"/>
    </location>
</feature>
<reference evidence="4" key="1">
    <citation type="submission" date="2021-12" db="EMBL/GenBank/DDBJ databases">
        <authorList>
            <person name="Rodrigo-Torres L."/>
            <person name="Arahal R. D."/>
            <person name="Lucena T."/>
        </authorList>
    </citation>
    <scope>NUCLEOTIDE SEQUENCE</scope>
    <source>
        <strain evidence="4">CECT 8858</strain>
    </source>
</reference>
<evidence type="ECO:0000259" key="3">
    <source>
        <dbReference type="PROSITE" id="PS51688"/>
    </source>
</evidence>
<organism evidence="4 5">
    <name type="scientific">Emticicia aquatica</name>
    <dbReference type="NCBI Taxonomy" id="1681835"/>
    <lineage>
        <taxon>Bacteria</taxon>
        <taxon>Pseudomonadati</taxon>
        <taxon>Bacteroidota</taxon>
        <taxon>Cytophagia</taxon>
        <taxon>Cytophagales</taxon>
        <taxon>Leadbetterellaceae</taxon>
        <taxon>Emticicia</taxon>
    </lineage>
</organism>
<accession>A0ABM9AUF9</accession>
<proteinExistence type="predicted"/>
<keyword evidence="2" id="KW-0732">Signal</keyword>